<dbReference type="Proteomes" id="UP001056120">
    <property type="component" value="Linkage Group LG01"/>
</dbReference>
<gene>
    <name evidence="1" type="ORF">L1987_03961</name>
</gene>
<reference evidence="1 2" key="2">
    <citation type="journal article" date="2022" name="Mol. Ecol. Resour.">
        <title>The genomes of chicory, endive, great burdock and yacon provide insights into Asteraceae paleo-polyploidization history and plant inulin production.</title>
        <authorList>
            <person name="Fan W."/>
            <person name="Wang S."/>
            <person name="Wang H."/>
            <person name="Wang A."/>
            <person name="Jiang F."/>
            <person name="Liu H."/>
            <person name="Zhao H."/>
            <person name="Xu D."/>
            <person name="Zhang Y."/>
        </authorList>
    </citation>
    <scope>NUCLEOTIDE SEQUENCE [LARGE SCALE GENOMIC DNA]</scope>
    <source>
        <strain evidence="2">cv. Yunnan</strain>
        <tissue evidence="1">Leaves</tissue>
    </source>
</reference>
<sequence>MEENQTASDRKNNRNIVDMLRDDQASGSKKNWKAFRDKLRLKRTGKAWTSSVPIPASDVPIQGKSNRMMTRRGSWRYAGDSDADADESDGDATQLGHMPERQRSGRLLPVETDPEDEDGNNPTDGEQKPAAGEGDQIMSLMTLLSTDGSNYVEDEEEQIEDHHEEHEEDEEEGTGDCHMCCGCRGKHKGAALGPCGHTFCKHCTKELHVSKGNCPACNDFILEILDMF</sequence>
<proteinExistence type="predicted"/>
<name>A0ACB9KC37_9ASTR</name>
<accession>A0ACB9KC37</accession>
<evidence type="ECO:0000313" key="2">
    <source>
        <dbReference type="Proteomes" id="UP001056120"/>
    </source>
</evidence>
<organism evidence="1 2">
    <name type="scientific">Smallanthus sonchifolius</name>
    <dbReference type="NCBI Taxonomy" id="185202"/>
    <lineage>
        <taxon>Eukaryota</taxon>
        <taxon>Viridiplantae</taxon>
        <taxon>Streptophyta</taxon>
        <taxon>Embryophyta</taxon>
        <taxon>Tracheophyta</taxon>
        <taxon>Spermatophyta</taxon>
        <taxon>Magnoliopsida</taxon>
        <taxon>eudicotyledons</taxon>
        <taxon>Gunneridae</taxon>
        <taxon>Pentapetalae</taxon>
        <taxon>asterids</taxon>
        <taxon>campanulids</taxon>
        <taxon>Asterales</taxon>
        <taxon>Asteraceae</taxon>
        <taxon>Asteroideae</taxon>
        <taxon>Heliantheae alliance</taxon>
        <taxon>Millerieae</taxon>
        <taxon>Smallanthus</taxon>
    </lineage>
</organism>
<comment type="caution">
    <text evidence="1">The sequence shown here is derived from an EMBL/GenBank/DDBJ whole genome shotgun (WGS) entry which is preliminary data.</text>
</comment>
<reference evidence="2" key="1">
    <citation type="journal article" date="2022" name="Mol. Ecol. Resour.">
        <title>The genomes of chicory, endive, great burdock and yacon provide insights into Asteraceae palaeo-polyploidization history and plant inulin production.</title>
        <authorList>
            <person name="Fan W."/>
            <person name="Wang S."/>
            <person name="Wang H."/>
            <person name="Wang A."/>
            <person name="Jiang F."/>
            <person name="Liu H."/>
            <person name="Zhao H."/>
            <person name="Xu D."/>
            <person name="Zhang Y."/>
        </authorList>
    </citation>
    <scope>NUCLEOTIDE SEQUENCE [LARGE SCALE GENOMIC DNA]</scope>
    <source>
        <strain evidence="2">cv. Yunnan</strain>
    </source>
</reference>
<dbReference type="EMBL" id="CM042018">
    <property type="protein sequence ID" value="KAI3829833.1"/>
    <property type="molecule type" value="Genomic_DNA"/>
</dbReference>
<evidence type="ECO:0000313" key="1">
    <source>
        <dbReference type="EMBL" id="KAI3829833.1"/>
    </source>
</evidence>
<protein>
    <submittedName>
        <fullName evidence="1">Uncharacterized protein</fullName>
    </submittedName>
</protein>
<keyword evidence="2" id="KW-1185">Reference proteome</keyword>